<keyword evidence="3" id="KW-1185">Reference proteome</keyword>
<organism evidence="2 3">
    <name type="scientific">Alloalcanivorax marinus</name>
    <dbReference type="NCBI Taxonomy" id="1177169"/>
    <lineage>
        <taxon>Bacteria</taxon>
        <taxon>Pseudomonadati</taxon>
        <taxon>Pseudomonadota</taxon>
        <taxon>Gammaproteobacteria</taxon>
        <taxon>Oceanospirillales</taxon>
        <taxon>Alcanivoracaceae</taxon>
        <taxon>Alloalcanivorax</taxon>
    </lineage>
</organism>
<comment type="caution">
    <text evidence="2">The sequence shown here is derived from an EMBL/GenBank/DDBJ whole genome shotgun (WGS) entry which is preliminary data.</text>
</comment>
<evidence type="ECO:0000313" key="3">
    <source>
        <dbReference type="Proteomes" id="UP001108027"/>
    </source>
</evidence>
<feature type="domain" description="VapC45 PIN like" evidence="1">
    <location>
        <begin position="1"/>
        <end position="84"/>
    </location>
</feature>
<name>A0A9Q3UMA6_9GAMM</name>
<dbReference type="Pfam" id="PF18478">
    <property type="entry name" value="PIN_10"/>
    <property type="match status" value="1"/>
</dbReference>
<proteinExistence type="predicted"/>
<gene>
    <name evidence="2" type="ORF">LL252_07310</name>
</gene>
<reference evidence="2" key="1">
    <citation type="submission" date="2021-10" db="EMBL/GenBank/DDBJ databases">
        <title>The diversity and Nitrogen Metabolism of Culturable Nitrate-Utilizing Bacteria Within the Oxygen Minimum Zone of the Changjiang (Yangtze River)Estuary.</title>
        <authorList>
            <person name="Zhang D."/>
            <person name="Zheng J."/>
            <person name="Liu S."/>
            <person name="He W."/>
        </authorList>
    </citation>
    <scope>NUCLEOTIDE SEQUENCE</scope>
    <source>
        <strain evidence="2">FXH-223</strain>
    </source>
</reference>
<evidence type="ECO:0000313" key="2">
    <source>
        <dbReference type="EMBL" id="MCC4308378.1"/>
    </source>
</evidence>
<dbReference type="EMBL" id="JAJGNA010000006">
    <property type="protein sequence ID" value="MCC4308378.1"/>
    <property type="molecule type" value="Genomic_DNA"/>
</dbReference>
<protein>
    <recommendedName>
        <fullName evidence="1">VapC45 PIN like domain-containing protein</fullName>
    </recommendedName>
</protein>
<dbReference type="RefSeq" id="WP_228233584.1">
    <property type="nucleotide sequence ID" value="NZ_ARXL01000021.1"/>
</dbReference>
<sequence length="135" mass="15641">MNFLLDNNLPPAFAKAIHTLSQKYGHKVVHLSDKFSRDTTDIEWVSTLKEEGGWVIISQDQFRKSDLEKKAFRECGLVVFCLAKQWSKEGYWQKAQKLIQWWPAILEQSERVSGGAAFRVPWRFAAPGKFQQVKL</sequence>
<dbReference type="InterPro" id="IPR041375">
    <property type="entry name" value="VapC45_PIN-like"/>
</dbReference>
<accession>A0A9Q3UMA6</accession>
<evidence type="ECO:0000259" key="1">
    <source>
        <dbReference type="Pfam" id="PF18478"/>
    </source>
</evidence>
<dbReference type="Proteomes" id="UP001108027">
    <property type="component" value="Unassembled WGS sequence"/>
</dbReference>
<dbReference type="AlphaFoldDB" id="A0A9Q3UMA6"/>